<dbReference type="EMBL" id="ARZA01000047">
    <property type="protein sequence ID" value="EOD01587.1"/>
    <property type="molecule type" value="Genomic_DNA"/>
</dbReference>
<dbReference type="Proteomes" id="UP000013378">
    <property type="component" value="Unassembled WGS sequence"/>
</dbReference>
<proteinExistence type="predicted"/>
<keyword evidence="2" id="KW-1185">Reference proteome</keyword>
<evidence type="ECO:0000313" key="1">
    <source>
        <dbReference type="EMBL" id="EOD01587.1"/>
    </source>
</evidence>
<dbReference type="STRING" id="1304284.L21TH_0326"/>
<comment type="caution">
    <text evidence="1">The sequence shown here is derived from an EMBL/GenBank/DDBJ whole genome shotgun (WGS) entry which is preliminary data.</text>
</comment>
<evidence type="ECO:0000313" key="2">
    <source>
        <dbReference type="Proteomes" id="UP000013378"/>
    </source>
</evidence>
<dbReference type="AlphaFoldDB" id="R1AY45"/>
<sequence length="56" mass="6437">MVQCGKIWVESELNKGSEFFVELPANKEIDDFNKVSVHELGNEDIERINIELSDLD</sequence>
<protein>
    <submittedName>
        <fullName evidence="1">Uncharacterized protein</fullName>
    </submittedName>
</protein>
<gene>
    <name evidence="1" type="ORF">L21TH_0326</name>
</gene>
<name>R1AY45_9FIRM</name>
<reference evidence="1 2" key="1">
    <citation type="journal article" date="2015" name="Geomicrobiol. J.">
        <title>Caldisalinibacter kiritimatiensis gen. nov., sp. nov., a moderately thermohalophilic thiosulfate-reducing bacterium from a hypersaline microbial mat.</title>
        <authorList>
            <person name="Ben Hania W."/>
            <person name="Joseph M."/>
            <person name="Fiebig A."/>
            <person name="Bunk B."/>
            <person name="Klenk H.-P."/>
            <person name="Fardeau M.-L."/>
            <person name="Spring S."/>
        </authorList>
    </citation>
    <scope>NUCLEOTIDE SEQUENCE [LARGE SCALE GENOMIC DNA]</scope>
    <source>
        <strain evidence="1 2">L21-TH-D2</strain>
    </source>
</reference>
<organism evidence="1 2">
    <name type="scientific">Caldisalinibacter kiritimatiensis</name>
    <dbReference type="NCBI Taxonomy" id="1304284"/>
    <lineage>
        <taxon>Bacteria</taxon>
        <taxon>Bacillati</taxon>
        <taxon>Bacillota</taxon>
        <taxon>Tissierellia</taxon>
        <taxon>Tissierellales</taxon>
        <taxon>Thermohalobacteraceae</taxon>
        <taxon>Caldisalinibacter</taxon>
    </lineage>
</organism>
<accession>R1AY45</accession>